<feature type="compositionally biased region" description="Basic residues" evidence="1">
    <location>
        <begin position="117"/>
        <end position="132"/>
    </location>
</feature>
<dbReference type="AlphaFoldDB" id="A0A915E0P0"/>
<feature type="compositionally biased region" description="Basic and acidic residues" evidence="1">
    <location>
        <begin position="142"/>
        <end position="151"/>
    </location>
</feature>
<evidence type="ECO:0000313" key="2">
    <source>
        <dbReference type="Proteomes" id="UP000887574"/>
    </source>
</evidence>
<sequence length="426" mass="49155">MPKKDGRDLVEIHELSEDLSPPTYLVEEDQSGNLVNKVLKVKFPMRPAKGRYSLAHYLRNRSKALGYSVSPPTYRVEEDENGNLVNKDLKVVYPQYPKKGRFSLTNYLKKKEASRGRPCKKKSDKGSKQRSKSRQEEDDQDEKSVQSEECEKQLENEKRRHRKKCRCACGQCCCNPVRRNSSDHACRHQKSVKNIKPDKVLQEVRPSDSIATSRANNSSVRMASVTQFITSMPIPENLTGTFAGARSSQEIEQMLMPTQFLLYYLRPEAILSIDDIPLSEPLTIAYRASDYKVAHYKVRYFSTKSGEKMWSVDMGEPIPKQPSFFSLDKLIQYYKESEQEEKPFQPKKRCEKISPYRAMCNNNGMPSQFTLRWHSKAGFCYAYPTDIVTGHKRGLNLENRQGESVYEEEPIKTEEECIEVCVKRPN</sequence>
<dbReference type="Proteomes" id="UP000887574">
    <property type="component" value="Unplaced"/>
</dbReference>
<keyword evidence="2" id="KW-1185">Reference proteome</keyword>
<dbReference type="PANTHER" id="PTHR31128">
    <property type="entry name" value="PROTEIN CBR-CLEC-135-RELATED"/>
    <property type="match status" value="1"/>
</dbReference>
<protein>
    <submittedName>
        <fullName evidence="3">Uncharacterized protein</fullName>
    </submittedName>
</protein>
<organism evidence="2 3">
    <name type="scientific">Ditylenchus dipsaci</name>
    <dbReference type="NCBI Taxonomy" id="166011"/>
    <lineage>
        <taxon>Eukaryota</taxon>
        <taxon>Metazoa</taxon>
        <taxon>Ecdysozoa</taxon>
        <taxon>Nematoda</taxon>
        <taxon>Chromadorea</taxon>
        <taxon>Rhabditida</taxon>
        <taxon>Tylenchina</taxon>
        <taxon>Tylenchomorpha</taxon>
        <taxon>Sphaerularioidea</taxon>
        <taxon>Anguinidae</taxon>
        <taxon>Anguininae</taxon>
        <taxon>Ditylenchus</taxon>
    </lineage>
</organism>
<proteinExistence type="predicted"/>
<accession>A0A915E0P0</accession>
<evidence type="ECO:0000256" key="1">
    <source>
        <dbReference type="SAM" id="MobiDB-lite"/>
    </source>
</evidence>
<name>A0A915E0P0_9BILA</name>
<reference evidence="3" key="1">
    <citation type="submission" date="2022-11" db="UniProtKB">
        <authorList>
            <consortium name="WormBaseParasite"/>
        </authorList>
    </citation>
    <scope>IDENTIFICATION</scope>
</reference>
<feature type="region of interest" description="Disordered" evidence="1">
    <location>
        <begin position="110"/>
        <end position="151"/>
    </location>
</feature>
<dbReference type="WBParaSite" id="jg25207.2">
    <property type="protein sequence ID" value="jg25207.2"/>
    <property type="gene ID" value="jg25207"/>
</dbReference>
<evidence type="ECO:0000313" key="3">
    <source>
        <dbReference type="WBParaSite" id="jg25207.2"/>
    </source>
</evidence>